<dbReference type="OrthoDB" id="3039972at2759"/>
<evidence type="ECO:0000313" key="2">
    <source>
        <dbReference type="EMBL" id="KAF5309194.1"/>
    </source>
</evidence>
<accession>A0A8H5ER31</accession>
<evidence type="ECO:0000256" key="1">
    <source>
        <dbReference type="SAM" id="Phobius"/>
    </source>
</evidence>
<keyword evidence="1" id="KW-1133">Transmembrane helix</keyword>
<keyword evidence="1" id="KW-0812">Transmembrane</keyword>
<dbReference type="AlphaFoldDB" id="A0A8H5ER31"/>
<protein>
    <submittedName>
        <fullName evidence="2">Uncharacterized protein</fullName>
    </submittedName>
</protein>
<proteinExistence type="predicted"/>
<keyword evidence="3" id="KW-1185">Reference proteome</keyword>
<dbReference type="Proteomes" id="UP000567179">
    <property type="component" value="Unassembled WGS sequence"/>
</dbReference>
<dbReference type="EMBL" id="JAACJJ010000060">
    <property type="protein sequence ID" value="KAF5309194.1"/>
    <property type="molecule type" value="Genomic_DNA"/>
</dbReference>
<reference evidence="2 3" key="1">
    <citation type="journal article" date="2020" name="ISME J.">
        <title>Uncovering the hidden diversity of litter-decomposition mechanisms in mushroom-forming fungi.</title>
        <authorList>
            <person name="Floudas D."/>
            <person name="Bentzer J."/>
            <person name="Ahren D."/>
            <person name="Johansson T."/>
            <person name="Persson P."/>
            <person name="Tunlid A."/>
        </authorList>
    </citation>
    <scope>NUCLEOTIDE SEQUENCE [LARGE SCALE GENOMIC DNA]</scope>
    <source>
        <strain evidence="2 3">CBS 101986</strain>
    </source>
</reference>
<feature type="transmembrane region" description="Helical" evidence="1">
    <location>
        <begin position="71"/>
        <end position="90"/>
    </location>
</feature>
<sequence length="207" mass="22714">MLLIAAATFMILFRVFLDERISVLLNSLTMLCSLLTTLSSTFLIALKIVLVTRQSPTHHTYAKIVEILTESAAIVSIFMLGTTVLDLILYVHPFDMSTRGGMFCYQLQVYLASMLSLVLGIAPTLIAFRVAEEPSHQETSATRRSGPLSRLTFRRVIRSTDTHSHAPHTGVCTTCSGVGHGEGQISGIKPSIDTAGIEPYFIEKQLL</sequence>
<feature type="transmembrane region" description="Helical" evidence="1">
    <location>
        <begin position="27"/>
        <end position="50"/>
    </location>
</feature>
<gene>
    <name evidence="2" type="ORF">D9619_012831</name>
</gene>
<feature type="transmembrane region" description="Helical" evidence="1">
    <location>
        <begin position="110"/>
        <end position="128"/>
    </location>
</feature>
<comment type="caution">
    <text evidence="2">The sequence shown here is derived from an EMBL/GenBank/DDBJ whole genome shotgun (WGS) entry which is preliminary data.</text>
</comment>
<evidence type="ECO:0000313" key="3">
    <source>
        <dbReference type="Proteomes" id="UP000567179"/>
    </source>
</evidence>
<organism evidence="2 3">
    <name type="scientific">Psilocybe cf. subviscida</name>
    <dbReference type="NCBI Taxonomy" id="2480587"/>
    <lineage>
        <taxon>Eukaryota</taxon>
        <taxon>Fungi</taxon>
        <taxon>Dikarya</taxon>
        <taxon>Basidiomycota</taxon>
        <taxon>Agaricomycotina</taxon>
        <taxon>Agaricomycetes</taxon>
        <taxon>Agaricomycetidae</taxon>
        <taxon>Agaricales</taxon>
        <taxon>Agaricineae</taxon>
        <taxon>Strophariaceae</taxon>
        <taxon>Psilocybe</taxon>
    </lineage>
</organism>
<keyword evidence="1" id="KW-0472">Membrane</keyword>
<name>A0A8H5ER31_9AGAR</name>